<evidence type="ECO:0008006" key="15">
    <source>
        <dbReference type="Google" id="ProtNLM"/>
    </source>
</evidence>
<dbReference type="GO" id="GO:0033627">
    <property type="term" value="P:cell adhesion mediated by integrin"/>
    <property type="evidence" value="ECO:0007669"/>
    <property type="project" value="TreeGrafter"/>
</dbReference>
<evidence type="ECO:0000313" key="14">
    <source>
        <dbReference type="EMBL" id="CAD7203492.1"/>
    </source>
</evidence>
<evidence type="ECO:0000259" key="13">
    <source>
        <dbReference type="Pfam" id="PF20806"/>
    </source>
</evidence>
<comment type="subcellular location">
    <subcellularLocation>
        <location evidence="1">Membrane</location>
        <topology evidence="1">Single-pass type I membrane protein</topology>
    </subcellularLocation>
</comment>
<dbReference type="InterPro" id="IPR018184">
    <property type="entry name" value="Integrin_alpha_C_CS"/>
</dbReference>
<dbReference type="GO" id="GO:0007229">
    <property type="term" value="P:integrin-mediated signaling pathway"/>
    <property type="evidence" value="ECO:0007669"/>
    <property type="project" value="UniProtKB-KW"/>
</dbReference>
<accession>A0A7R8VVF1</accession>
<evidence type="ECO:0000256" key="1">
    <source>
        <dbReference type="ARBA" id="ARBA00004479"/>
    </source>
</evidence>
<keyword evidence="3 11" id="KW-0812">Transmembrane</keyword>
<dbReference type="AlphaFoldDB" id="A0A7R8VVF1"/>
<gene>
    <name evidence="14" type="ORF">TDIB3V08_LOCUS9661</name>
</gene>
<evidence type="ECO:0000256" key="2">
    <source>
        <dbReference type="ARBA" id="ARBA00008054"/>
    </source>
</evidence>
<sequence length="417" mass="47036">MYVITNNFNESAYEAQLFISHPPSLTYISHIAENKRQTCIRTNNTLVVCSIGNPFKKGDVAKIILRFNPEGLEDYESHLKFVVFANSTSEEKKPQGPLELFTNVIRRAEVGLTGAVRPEQVFYGGEVKGEYAMEYRDDIGSRVLHSYQVTNKGPWSVSSLVVSIEWPFQVGNDKPQGKWLLYLDEKPIVESLVNYSSPMASLVLTDSSQLTALKSYQTKLSLDSWECHLPDNEVNPLGLPQRPGLAEPPLEALMTQPSNHTRTKRDTEMNCLLGTAKCIKFNCTLFNLKKDHSATIKIQARLWNSTLVEDYPKVNQVNITSRAKIHLPESLNIRQTNTQDDEAYVVTTAFPDLIDQQEPEAVPIWIIVVAVVAGLLLLILLTLVLWKLGFFKRRRPDPTLSGNLEKSHREDNGDYSS</sequence>
<dbReference type="FunFam" id="1.20.5.930:FF:000001">
    <property type="entry name" value="Integrin subunit alpha V"/>
    <property type="match status" value="1"/>
</dbReference>
<dbReference type="Pfam" id="PF20805">
    <property type="entry name" value="Integrin_A_Ig_2"/>
    <property type="match status" value="1"/>
</dbReference>
<evidence type="ECO:0000256" key="6">
    <source>
        <dbReference type="ARBA" id="ARBA00023037"/>
    </source>
</evidence>
<dbReference type="Gene3D" id="2.60.40.1530">
    <property type="entry name" value="ntegrin, alpha v. Chain A, domain 4"/>
    <property type="match status" value="1"/>
</dbReference>
<dbReference type="EMBL" id="OA570689">
    <property type="protein sequence ID" value="CAD7203492.1"/>
    <property type="molecule type" value="Genomic_DNA"/>
</dbReference>
<evidence type="ECO:0000256" key="7">
    <source>
        <dbReference type="ARBA" id="ARBA00023136"/>
    </source>
</evidence>
<reference evidence="14" key="1">
    <citation type="submission" date="2020-11" db="EMBL/GenBank/DDBJ databases">
        <authorList>
            <person name="Tran Van P."/>
        </authorList>
    </citation>
    <scope>NUCLEOTIDE SEQUENCE</scope>
</reference>
<protein>
    <recommendedName>
        <fullName evidence="15">Integrin alpha-2 domain-containing protein</fullName>
    </recommendedName>
</protein>
<feature type="domain" description="Integrin alpha third immunoglobulin-like" evidence="13">
    <location>
        <begin position="112"/>
        <end position="351"/>
    </location>
</feature>
<dbReference type="Pfam" id="PF20806">
    <property type="entry name" value="Integrin_A_Ig_3"/>
    <property type="match status" value="1"/>
</dbReference>
<dbReference type="InterPro" id="IPR032695">
    <property type="entry name" value="Integrin_dom_sf"/>
</dbReference>
<evidence type="ECO:0000259" key="12">
    <source>
        <dbReference type="Pfam" id="PF20805"/>
    </source>
</evidence>
<dbReference type="GO" id="GO:0005178">
    <property type="term" value="F:integrin binding"/>
    <property type="evidence" value="ECO:0007669"/>
    <property type="project" value="TreeGrafter"/>
</dbReference>
<proteinExistence type="inferred from homology"/>
<name>A0A7R8VVF1_TIMDO</name>
<dbReference type="InterPro" id="IPR048285">
    <property type="entry name" value="Integrin_alpha_Ig-like_2"/>
</dbReference>
<evidence type="ECO:0000256" key="4">
    <source>
        <dbReference type="ARBA" id="ARBA00022889"/>
    </source>
</evidence>
<evidence type="ECO:0000256" key="3">
    <source>
        <dbReference type="ARBA" id="ARBA00022692"/>
    </source>
</evidence>
<dbReference type="InterPro" id="IPR048286">
    <property type="entry name" value="Integrin_alpha_Ig-like_3"/>
</dbReference>
<dbReference type="GO" id="GO:0007157">
    <property type="term" value="P:heterophilic cell-cell adhesion via plasma membrane cell adhesion molecules"/>
    <property type="evidence" value="ECO:0007669"/>
    <property type="project" value="UniProtKB-ARBA"/>
</dbReference>
<dbReference type="SUPFAM" id="SSF69179">
    <property type="entry name" value="Integrin domains"/>
    <property type="match status" value="2"/>
</dbReference>
<feature type="domain" description="Integrin alpha second immunoglobulin-like" evidence="12">
    <location>
        <begin position="6"/>
        <end position="99"/>
    </location>
</feature>
<keyword evidence="5 11" id="KW-1133">Transmembrane helix</keyword>
<feature type="transmembrane region" description="Helical" evidence="11">
    <location>
        <begin position="364"/>
        <end position="386"/>
    </location>
</feature>
<evidence type="ECO:0000256" key="11">
    <source>
        <dbReference type="SAM" id="Phobius"/>
    </source>
</evidence>
<keyword evidence="7 11" id="KW-0472">Membrane</keyword>
<evidence type="ECO:0000256" key="8">
    <source>
        <dbReference type="ARBA" id="ARBA00023157"/>
    </source>
</evidence>
<keyword evidence="8" id="KW-1015">Disulfide bond</keyword>
<dbReference type="PANTHER" id="PTHR23220">
    <property type="entry name" value="INTEGRIN ALPHA"/>
    <property type="match status" value="1"/>
</dbReference>
<dbReference type="Gene3D" id="1.20.5.930">
    <property type="entry name" value="Bicelle-embedded integrin alpha(iib) transmembrane segment"/>
    <property type="match status" value="1"/>
</dbReference>
<keyword evidence="6" id="KW-0401">Integrin</keyword>
<dbReference type="GO" id="GO:0009897">
    <property type="term" value="C:external side of plasma membrane"/>
    <property type="evidence" value="ECO:0007669"/>
    <property type="project" value="TreeGrafter"/>
</dbReference>
<dbReference type="PROSITE" id="PS00242">
    <property type="entry name" value="INTEGRIN_ALPHA"/>
    <property type="match status" value="1"/>
</dbReference>
<evidence type="ECO:0000256" key="9">
    <source>
        <dbReference type="ARBA" id="ARBA00023170"/>
    </source>
</evidence>
<dbReference type="PANTHER" id="PTHR23220:SF122">
    <property type="entry name" value="INTEGRIN ALPHA-PS1"/>
    <property type="match status" value="1"/>
</dbReference>
<dbReference type="Gene3D" id="2.60.40.1510">
    <property type="entry name" value="ntegrin, alpha v. Chain A, domain 3"/>
    <property type="match status" value="1"/>
</dbReference>
<dbReference type="GO" id="GO:0007160">
    <property type="term" value="P:cell-matrix adhesion"/>
    <property type="evidence" value="ECO:0007669"/>
    <property type="project" value="TreeGrafter"/>
</dbReference>
<keyword evidence="4" id="KW-0130">Cell adhesion</keyword>
<evidence type="ECO:0000256" key="10">
    <source>
        <dbReference type="ARBA" id="ARBA00023180"/>
    </source>
</evidence>
<comment type="similarity">
    <text evidence="2">Belongs to the integrin alpha chain family.</text>
</comment>
<organism evidence="14">
    <name type="scientific">Timema douglasi</name>
    <name type="common">Walking stick</name>
    <dbReference type="NCBI Taxonomy" id="61478"/>
    <lineage>
        <taxon>Eukaryota</taxon>
        <taxon>Metazoa</taxon>
        <taxon>Ecdysozoa</taxon>
        <taxon>Arthropoda</taxon>
        <taxon>Hexapoda</taxon>
        <taxon>Insecta</taxon>
        <taxon>Pterygota</taxon>
        <taxon>Neoptera</taxon>
        <taxon>Polyneoptera</taxon>
        <taxon>Phasmatodea</taxon>
        <taxon>Timematodea</taxon>
        <taxon>Timematoidea</taxon>
        <taxon>Timematidae</taxon>
        <taxon>Timema</taxon>
    </lineage>
</organism>
<evidence type="ECO:0000256" key="5">
    <source>
        <dbReference type="ARBA" id="ARBA00022989"/>
    </source>
</evidence>
<dbReference type="GO" id="GO:0008305">
    <property type="term" value="C:integrin complex"/>
    <property type="evidence" value="ECO:0007669"/>
    <property type="project" value="TreeGrafter"/>
</dbReference>
<keyword evidence="10" id="KW-0325">Glycoprotein</keyword>
<keyword evidence="9" id="KW-0675">Receptor</keyword>